<dbReference type="STRING" id="1150864.MILUP08_41993"/>
<proteinExistence type="predicted"/>
<accession>I0KZS7</accession>
<reference evidence="2" key="1">
    <citation type="journal article" date="2012" name="J. Bacteriol.">
        <title>Genome Sequence of Micromonospora lupini Lupac 08, Isolated from Root Nodules of Lupinus angustifolius.</title>
        <authorList>
            <person name="Alonso-Vega P."/>
            <person name="Normand P."/>
            <person name="Bacigalupe R."/>
            <person name="Pujic P."/>
            <person name="Lajus A."/>
            <person name="Vallenet D."/>
            <person name="Carro L."/>
            <person name="Coll P."/>
            <person name="Trujillo M.E."/>
        </authorList>
    </citation>
    <scope>NUCLEOTIDE SEQUENCE [LARGE SCALE GENOMIC DNA]</scope>
    <source>
        <strain evidence="2">Lupac 08</strain>
    </source>
</reference>
<organism evidence="1 2">
    <name type="scientific">Micromonospora lupini str. Lupac 08</name>
    <dbReference type="NCBI Taxonomy" id="1150864"/>
    <lineage>
        <taxon>Bacteria</taxon>
        <taxon>Bacillati</taxon>
        <taxon>Actinomycetota</taxon>
        <taxon>Actinomycetes</taxon>
        <taxon>Micromonosporales</taxon>
        <taxon>Micromonosporaceae</taxon>
        <taxon>Micromonospora</taxon>
    </lineage>
</organism>
<comment type="caution">
    <text evidence="1">The sequence shown here is derived from an EMBL/GenBank/DDBJ whole genome shotgun (WGS) entry which is preliminary data.</text>
</comment>
<evidence type="ECO:0000313" key="2">
    <source>
        <dbReference type="Proteomes" id="UP000003448"/>
    </source>
</evidence>
<gene>
    <name evidence="1" type="ORF">MILUP08_41993</name>
</gene>
<name>I0KZS7_9ACTN</name>
<sequence>MESDEAAEHRMRTMVLEAFADTIIPGEKRGPDDAAIAGVDVGGGAVAGGAIDLLEDPAGGIAPALETICVELDEYAREHAAATGLDLDPDLPPFVGLPFEARTALIEKLTSPDHPDKQMWVGLALFCNMAFDSAPHMHTVDALASGHPGLLAMGYESPEPDGLWRFPTFSYGRQLADPHPSTTSTGSPA</sequence>
<protein>
    <submittedName>
        <fullName evidence="1">Uncharacterized protein</fullName>
    </submittedName>
</protein>
<dbReference type="AlphaFoldDB" id="I0KZS7"/>
<dbReference type="EMBL" id="CAIE01000017">
    <property type="protein sequence ID" value="CCH17074.1"/>
    <property type="molecule type" value="Genomic_DNA"/>
</dbReference>
<dbReference type="InterPro" id="IPR046029">
    <property type="entry name" value="DUF5987"/>
</dbReference>
<dbReference type="Pfam" id="PF19449">
    <property type="entry name" value="DUF5987"/>
    <property type="match status" value="1"/>
</dbReference>
<dbReference type="eggNOG" id="ENOG5032TRU">
    <property type="taxonomic scope" value="Bacteria"/>
</dbReference>
<evidence type="ECO:0000313" key="1">
    <source>
        <dbReference type="EMBL" id="CCH17074.1"/>
    </source>
</evidence>
<dbReference type="RefSeq" id="WP_007457474.1">
    <property type="nucleotide sequence ID" value="NZ_HF570108.1"/>
</dbReference>
<dbReference type="Proteomes" id="UP000003448">
    <property type="component" value="Unassembled WGS sequence"/>
</dbReference>
<keyword evidence="2" id="KW-1185">Reference proteome</keyword>